<evidence type="ECO:0000256" key="9">
    <source>
        <dbReference type="PIRSR" id="PIRSR000362-1"/>
    </source>
</evidence>
<evidence type="ECO:0000256" key="8">
    <source>
        <dbReference type="PIRNR" id="PIRNR000362"/>
    </source>
</evidence>
<dbReference type="OrthoDB" id="333024at2759"/>
<comment type="similarity">
    <text evidence="2 8">Belongs to the ferredoxin--NADP reductase type 1 family.</text>
</comment>
<comment type="caution">
    <text evidence="11">The sequence shown here is derived from an EMBL/GenBank/DDBJ whole genome shotgun (WGS) entry which is preliminary data.</text>
</comment>
<comment type="catalytic activity">
    <reaction evidence="7 8">
        <text>2 reduced [adrenodoxin] + NADP(+) + H(+) = 2 oxidized [adrenodoxin] + NADPH</text>
        <dbReference type="Rhea" id="RHEA:42312"/>
        <dbReference type="Rhea" id="RHEA-COMP:9998"/>
        <dbReference type="Rhea" id="RHEA-COMP:9999"/>
        <dbReference type="ChEBI" id="CHEBI:15378"/>
        <dbReference type="ChEBI" id="CHEBI:33737"/>
        <dbReference type="ChEBI" id="CHEBI:33738"/>
        <dbReference type="ChEBI" id="CHEBI:57783"/>
        <dbReference type="ChEBI" id="CHEBI:58349"/>
        <dbReference type="EC" id="1.18.1.6"/>
    </reaction>
</comment>
<comment type="cofactor">
    <cofactor evidence="1 8 9">
        <name>FAD</name>
        <dbReference type="ChEBI" id="CHEBI:57692"/>
    </cofactor>
</comment>
<dbReference type="PANTHER" id="PTHR48467:SF1">
    <property type="entry name" value="GLUTAMATE SYNTHASE 1 [NADH], CHLOROPLASTIC-LIKE"/>
    <property type="match status" value="1"/>
</dbReference>
<evidence type="ECO:0000256" key="4">
    <source>
        <dbReference type="ARBA" id="ARBA00022827"/>
    </source>
</evidence>
<evidence type="ECO:0000256" key="5">
    <source>
        <dbReference type="ARBA" id="ARBA00022857"/>
    </source>
</evidence>
<dbReference type="HOGENOM" id="CLU_024722_3_1_1"/>
<dbReference type="InterPro" id="IPR036188">
    <property type="entry name" value="FAD/NAD-bd_sf"/>
</dbReference>
<feature type="binding site" evidence="10">
    <location>
        <position position="386"/>
    </location>
    <ligand>
        <name>NADP(+)</name>
        <dbReference type="ChEBI" id="CHEBI:58349"/>
    </ligand>
</feature>
<dbReference type="GO" id="GO:0016491">
    <property type="term" value="F:oxidoreductase activity"/>
    <property type="evidence" value="ECO:0007669"/>
    <property type="project" value="UniProtKB-KW"/>
</dbReference>
<gene>
    <name evidence="11" type="ORF">V565_026680</name>
</gene>
<organism evidence="11 12">
    <name type="scientific">Rhizoctonia solani 123E</name>
    <dbReference type="NCBI Taxonomy" id="1423351"/>
    <lineage>
        <taxon>Eukaryota</taxon>
        <taxon>Fungi</taxon>
        <taxon>Dikarya</taxon>
        <taxon>Basidiomycota</taxon>
        <taxon>Agaricomycotina</taxon>
        <taxon>Agaricomycetes</taxon>
        <taxon>Cantharellales</taxon>
        <taxon>Ceratobasidiaceae</taxon>
        <taxon>Rhizoctonia</taxon>
    </lineage>
</organism>
<comment type="subcellular location">
    <subcellularLocation>
        <location evidence="8">Mitochondrion</location>
    </subcellularLocation>
</comment>
<keyword evidence="5 8" id="KW-0521">NADP</keyword>
<evidence type="ECO:0000256" key="10">
    <source>
        <dbReference type="PIRSR" id="PIRSR000362-2"/>
    </source>
</evidence>
<feature type="binding site" evidence="10">
    <location>
        <begin position="181"/>
        <end position="184"/>
    </location>
    <ligand>
        <name>NADP(+)</name>
        <dbReference type="ChEBI" id="CHEBI:58349"/>
    </ligand>
</feature>
<dbReference type="InterPro" id="IPR055275">
    <property type="entry name" value="Ferredox_Rdtase"/>
</dbReference>
<feature type="binding site" evidence="9">
    <location>
        <position position="83"/>
    </location>
    <ligand>
        <name>FAD</name>
        <dbReference type="ChEBI" id="CHEBI:57692"/>
    </ligand>
</feature>
<keyword evidence="3 8" id="KW-0285">Flavoprotein</keyword>
<name>A0A074S810_9AGAM</name>
<evidence type="ECO:0000256" key="1">
    <source>
        <dbReference type="ARBA" id="ARBA00001974"/>
    </source>
</evidence>
<keyword evidence="4 8" id="KW-0274">FAD</keyword>
<dbReference type="Proteomes" id="UP000027456">
    <property type="component" value="Unassembled WGS sequence"/>
</dbReference>
<keyword evidence="8" id="KW-0496">Mitochondrion</keyword>
<evidence type="ECO:0000313" key="12">
    <source>
        <dbReference type="Proteomes" id="UP000027456"/>
    </source>
</evidence>
<dbReference type="EC" id="1.18.1.6" evidence="8"/>
<feature type="binding site" evidence="9">
    <location>
        <position position="15"/>
    </location>
    <ligand>
        <name>FAD</name>
        <dbReference type="ChEBI" id="CHEBI:57692"/>
    </ligand>
</feature>
<evidence type="ECO:0000256" key="3">
    <source>
        <dbReference type="ARBA" id="ARBA00022630"/>
    </source>
</evidence>
<dbReference type="PANTHER" id="PTHR48467">
    <property type="entry name" value="GLUTAMATE SYNTHASE 1 [NADH], CHLOROPLASTIC-LIKE"/>
    <property type="match status" value="1"/>
</dbReference>
<feature type="binding site" evidence="10">
    <location>
        <position position="237"/>
    </location>
    <ligand>
        <name>NADP(+)</name>
        <dbReference type="ChEBI" id="CHEBI:58349"/>
    </ligand>
</feature>
<dbReference type="STRING" id="1423351.A0A074S810"/>
<proteinExistence type="inferred from homology"/>
<keyword evidence="12" id="KW-1185">Reference proteome</keyword>
<evidence type="ECO:0000256" key="2">
    <source>
        <dbReference type="ARBA" id="ARBA00008312"/>
    </source>
</evidence>
<feature type="binding site" evidence="9">
    <location>
        <position position="47"/>
    </location>
    <ligand>
        <name>FAD</name>
        <dbReference type="ChEBI" id="CHEBI:57692"/>
    </ligand>
</feature>
<feature type="binding site" evidence="10">
    <location>
        <begin position="225"/>
        <end position="226"/>
    </location>
    <ligand>
        <name>NADP(+)</name>
        <dbReference type="ChEBI" id="CHEBI:58349"/>
    </ligand>
</feature>
<reference evidence="11 12" key="1">
    <citation type="submission" date="2013-12" db="EMBL/GenBank/DDBJ databases">
        <authorList>
            <person name="Cubeta M."/>
            <person name="Pakala S."/>
            <person name="Fedorova N."/>
            <person name="Thomas E."/>
            <person name="Dean R."/>
            <person name="Jabaji S."/>
            <person name="Neate S."/>
            <person name="Toda T."/>
            <person name="Tavantzis S."/>
            <person name="Vilgalys R."/>
            <person name="Bharathan N."/>
            <person name="Pakala S."/>
            <person name="Losada L.S."/>
            <person name="Zafar N."/>
            <person name="Nierman W."/>
        </authorList>
    </citation>
    <scope>NUCLEOTIDE SEQUENCE [LARGE SCALE GENOMIC DNA]</scope>
    <source>
        <strain evidence="11 12">123E</strain>
    </source>
</reference>
<dbReference type="Gene3D" id="3.50.50.60">
    <property type="entry name" value="FAD/NAD(P)-binding domain"/>
    <property type="match status" value="1"/>
</dbReference>
<dbReference type="EMBL" id="AZST01000050">
    <property type="protein sequence ID" value="KEP53725.1"/>
    <property type="molecule type" value="Genomic_DNA"/>
</dbReference>
<sequence length="486" mass="52555">MAQPLKLAIIGGGASAFYTASRVLSKSPAALEAQVHIYDRLWTPHGLVRYGVAPDHPEVKNCTNKFDVTSLDSRFRFFGNVQIVPSGPLGQQATSPTGAGRQASVPQPLNLPLSTLARHYTHLLFAYGSSTPLLPNLAEGSPIQPTSALDFVHWYTSHPYPESKIPLEQFVKAKHITIIGHGNVALDVARMILSSPTRLAPYDVPQSVLEVLRRLQVQHVSVVGRRAPAQVSFTAKEVREMMTLEGVRMHPIDTSLFDLGAEGLSRQQNRLMDLMKKGSSATVASAAKTWSLDFLRSPLKITPNSITYGLNSLSPSLSAVPTGDTQTMPTDLVIASVGYRSPAIHSSWHDKRLGRVRHVDGQVVREDGTAVRGVYASGWAANGARGVLASTMWNAYSVAEKILGDAAASVVSSSQSGTGVIPDDGVALKGEPGLPSPVVEAGKLVISYPDWKRIDTEEIRRGGELGKERERMSWEEVVEFLDIDSS</sequence>
<dbReference type="AlphaFoldDB" id="A0A074S810"/>
<evidence type="ECO:0000256" key="6">
    <source>
        <dbReference type="ARBA" id="ARBA00023002"/>
    </source>
</evidence>
<keyword evidence="6 8" id="KW-0560">Oxidoreductase</keyword>
<dbReference type="InterPro" id="IPR021163">
    <property type="entry name" value="Ferredox_Rdtase_adrenod"/>
</dbReference>
<evidence type="ECO:0000313" key="11">
    <source>
        <dbReference type="EMBL" id="KEP53725.1"/>
    </source>
</evidence>
<dbReference type="Gene3D" id="3.40.50.720">
    <property type="entry name" value="NAD(P)-binding Rossmann-like Domain"/>
    <property type="match status" value="1"/>
</dbReference>
<evidence type="ECO:0000256" key="7">
    <source>
        <dbReference type="ARBA" id="ARBA00048933"/>
    </source>
</evidence>
<feature type="binding site" evidence="9">
    <location>
        <position position="379"/>
    </location>
    <ligand>
        <name>FAD</name>
        <dbReference type="ChEBI" id="CHEBI:57692"/>
    </ligand>
</feature>
<protein>
    <recommendedName>
        <fullName evidence="8">NADPH:adrenodoxin oxidoreductase, mitochondrial</fullName>
        <ecNumber evidence="8">1.18.1.6</ecNumber>
    </recommendedName>
</protein>
<accession>A0A074S810</accession>
<dbReference type="SUPFAM" id="SSF51971">
    <property type="entry name" value="Nucleotide-binding domain"/>
    <property type="match status" value="1"/>
</dbReference>
<dbReference type="GO" id="GO:0005739">
    <property type="term" value="C:mitochondrion"/>
    <property type="evidence" value="ECO:0007669"/>
    <property type="project" value="UniProtKB-SubCell"/>
</dbReference>
<dbReference type="PIRSF" id="PIRSF000362">
    <property type="entry name" value="FNR"/>
    <property type="match status" value="1"/>
</dbReference>